<evidence type="ECO:0000256" key="10">
    <source>
        <dbReference type="ARBA" id="ARBA00022958"/>
    </source>
</evidence>
<protein>
    <recommendedName>
        <fullName evidence="3 12">Ribokinase</fullName>
        <shortName evidence="12">RK</shortName>
        <ecNumber evidence="2 12">2.7.1.15</ecNumber>
    </recommendedName>
</protein>
<dbReference type="PROSITE" id="PS00584">
    <property type="entry name" value="PFKB_KINASES_2"/>
    <property type="match status" value="1"/>
</dbReference>
<keyword evidence="9 12" id="KW-0460">Magnesium</keyword>
<evidence type="ECO:0000256" key="8">
    <source>
        <dbReference type="ARBA" id="ARBA00022840"/>
    </source>
</evidence>
<feature type="binding site" evidence="12">
    <location>
        <begin position="14"/>
        <end position="16"/>
    </location>
    <ligand>
        <name>substrate</name>
    </ligand>
</feature>
<keyword evidence="15" id="KW-1185">Reference proteome</keyword>
<evidence type="ECO:0000256" key="12">
    <source>
        <dbReference type="HAMAP-Rule" id="MF_01987"/>
    </source>
</evidence>
<feature type="binding site" evidence="12">
    <location>
        <begin position="221"/>
        <end position="226"/>
    </location>
    <ligand>
        <name>ATP</name>
        <dbReference type="ChEBI" id="CHEBI:30616"/>
    </ligand>
</feature>
<accession>A0ABW1V245</accession>
<comment type="caution">
    <text evidence="14">The sequence shown here is derived from an EMBL/GenBank/DDBJ whole genome shotgun (WGS) entry which is preliminary data.</text>
</comment>
<sequence>MAKQPHIVVVGSLNMDLVVNVNDFPQVGETKLGESISYLSGGKGANQAVGCARLGARVSMVGAVGSDAFGQQIISQLEQEGIDVSGVKQIDDVATGVASITHTPVDNSIIIVAGANGRVTPHDVYEQRQKIAAADVLLVQLEIPVDAVQEALRIAKEAGVLTILNPAPAQKLPIELLQLADYMTPNEIEFQQLSGKSLDTPQYREVAADYCDKLGSSLLITRGPEGAILYDQGAWAEAAAPKVEVKDTTGAGDCLNAAFATMLAYGKHSDEALRLAVHAASISVTRYGAQDGMPTLKELSTG</sequence>
<dbReference type="Proteomes" id="UP001596233">
    <property type="component" value="Unassembled WGS sequence"/>
</dbReference>
<keyword evidence="10 12" id="KW-0630">Potassium</keyword>
<dbReference type="InterPro" id="IPR011877">
    <property type="entry name" value="Ribokinase"/>
</dbReference>
<evidence type="ECO:0000256" key="5">
    <source>
        <dbReference type="ARBA" id="ARBA00022723"/>
    </source>
</evidence>
<dbReference type="PANTHER" id="PTHR10584:SF166">
    <property type="entry name" value="RIBOKINASE"/>
    <property type="match status" value="1"/>
</dbReference>
<dbReference type="EC" id="2.7.1.15" evidence="2 12"/>
<dbReference type="RefSeq" id="WP_379233760.1">
    <property type="nucleotide sequence ID" value="NZ_JBHSTE010000003.1"/>
</dbReference>
<feature type="active site" description="Proton acceptor" evidence="12">
    <location>
        <position position="253"/>
    </location>
</feature>
<name>A0ABW1V245_9BACL</name>
<dbReference type="PRINTS" id="PR00990">
    <property type="entry name" value="RIBOKINASE"/>
</dbReference>
<dbReference type="PROSITE" id="PS00583">
    <property type="entry name" value="PFKB_KINASES_1"/>
    <property type="match status" value="1"/>
</dbReference>
<keyword evidence="11 12" id="KW-0119">Carbohydrate metabolism</keyword>
<dbReference type="CDD" id="cd01174">
    <property type="entry name" value="ribokinase"/>
    <property type="match status" value="1"/>
</dbReference>
<feature type="binding site" evidence="12">
    <location>
        <position position="249"/>
    </location>
    <ligand>
        <name>K(+)</name>
        <dbReference type="ChEBI" id="CHEBI:29103"/>
    </ligand>
</feature>
<dbReference type="SUPFAM" id="SSF53613">
    <property type="entry name" value="Ribokinase-like"/>
    <property type="match status" value="1"/>
</dbReference>
<feature type="binding site" evidence="12">
    <location>
        <position position="288"/>
    </location>
    <ligand>
        <name>K(+)</name>
        <dbReference type="ChEBI" id="CHEBI:29103"/>
    </ligand>
</feature>
<evidence type="ECO:0000256" key="6">
    <source>
        <dbReference type="ARBA" id="ARBA00022741"/>
    </source>
</evidence>
<feature type="binding site" evidence="12">
    <location>
        <position position="247"/>
    </location>
    <ligand>
        <name>K(+)</name>
        <dbReference type="ChEBI" id="CHEBI:29103"/>
    </ligand>
</feature>
<comment type="subcellular location">
    <subcellularLocation>
        <location evidence="12">Cytoplasm</location>
    </subcellularLocation>
</comment>
<comment type="catalytic activity">
    <reaction evidence="12">
        <text>D-ribose + ATP = D-ribose 5-phosphate + ADP + H(+)</text>
        <dbReference type="Rhea" id="RHEA:13697"/>
        <dbReference type="ChEBI" id="CHEBI:15378"/>
        <dbReference type="ChEBI" id="CHEBI:30616"/>
        <dbReference type="ChEBI" id="CHEBI:47013"/>
        <dbReference type="ChEBI" id="CHEBI:78346"/>
        <dbReference type="ChEBI" id="CHEBI:456216"/>
        <dbReference type="EC" id="2.7.1.15"/>
    </reaction>
</comment>
<evidence type="ECO:0000256" key="4">
    <source>
        <dbReference type="ARBA" id="ARBA00022679"/>
    </source>
</evidence>
<evidence type="ECO:0000256" key="3">
    <source>
        <dbReference type="ARBA" id="ARBA00016943"/>
    </source>
</evidence>
<comment type="cofactor">
    <cofactor evidence="12">
        <name>Mg(2+)</name>
        <dbReference type="ChEBI" id="CHEBI:18420"/>
    </cofactor>
    <text evidence="12">Requires a divalent cation, most likely magnesium in vivo, as an electrophilic catalyst to aid phosphoryl group transfer. It is the chelate of the metal and the nucleotide that is the actual substrate.</text>
</comment>
<dbReference type="Gene3D" id="3.40.1190.20">
    <property type="match status" value="1"/>
</dbReference>
<organism evidence="14 15">
    <name type="scientific">Paenibacillus septentrionalis</name>
    <dbReference type="NCBI Taxonomy" id="429342"/>
    <lineage>
        <taxon>Bacteria</taxon>
        <taxon>Bacillati</taxon>
        <taxon>Bacillota</taxon>
        <taxon>Bacilli</taxon>
        <taxon>Bacillales</taxon>
        <taxon>Paenibacillaceae</taxon>
        <taxon>Paenibacillus</taxon>
    </lineage>
</organism>
<keyword evidence="4 12" id="KW-0808">Transferase</keyword>
<evidence type="ECO:0000256" key="9">
    <source>
        <dbReference type="ARBA" id="ARBA00022842"/>
    </source>
</evidence>
<dbReference type="Pfam" id="PF00294">
    <property type="entry name" value="PfkB"/>
    <property type="match status" value="1"/>
</dbReference>
<dbReference type="InterPro" id="IPR002173">
    <property type="entry name" value="Carboh/pur_kinase_PfkB_CS"/>
</dbReference>
<feature type="binding site" evidence="12">
    <location>
        <begin position="42"/>
        <end position="46"/>
    </location>
    <ligand>
        <name>substrate</name>
    </ligand>
</feature>
<feature type="domain" description="Carbohydrate kinase PfkB" evidence="13">
    <location>
        <begin position="6"/>
        <end position="295"/>
    </location>
</feature>
<feature type="binding site" evidence="12">
    <location>
        <position position="283"/>
    </location>
    <ligand>
        <name>K(+)</name>
        <dbReference type="ChEBI" id="CHEBI:29103"/>
    </ligand>
</feature>
<comment type="similarity">
    <text evidence="12">Belongs to the carbohydrate kinase PfkB family. Ribokinase subfamily.</text>
</comment>
<feature type="binding site" evidence="12">
    <location>
        <position position="253"/>
    </location>
    <ligand>
        <name>substrate</name>
    </ligand>
</feature>
<comment type="function">
    <text evidence="12">Catalyzes the phosphorylation of ribose at O-5 in a reaction requiring ATP and magnesium. The resulting D-ribose-5-phosphate can then be used either for sythesis of nucleotides, histidine, and tryptophan, or as a component of the pentose phosphate pathway.</text>
</comment>
<evidence type="ECO:0000313" key="14">
    <source>
        <dbReference type="EMBL" id="MFC6332872.1"/>
    </source>
</evidence>
<evidence type="ECO:0000256" key="1">
    <source>
        <dbReference type="ARBA" id="ARBA00005380"/>
    </source>
</evidence>
<keyword evidence="8 12" id="KW-0067">ATP-binding</keyword>
<dbReference type="GO" id="GO:0004747">
    <property type="term" value="F:ribokinase activity"/>
    <property type="evidence" value="ECO:0007669"/>
    <property type="project" value="UniProtKB-EC"/>
</dbReference>
<evidence type="ECO:0000256" key="2">
    <source>
        <dbReference type="ARBA" id="ARBA00012035"/>
    </source>
</evidence>
<dbReference type="PANTHER" id="PTHR10584">
    <property type="entry name" value="SUGAR KINASE"/>
    <property type="match status" value="1"/>
</dbReference>
<comment type="similarity">
    <text evidence="1">Belongs to the carbohydrate kinase pfkB family.</text>
</comment>
<dbReference type="InterPro" id="IPR029056">
    <property type="entry name" value="Ribokinase-like"/>
</dbReference>
<keyword evidence="12" id="KW-0963">Cytoplasm</keyword>
<dbReference type="HAMAP" id="MF_01987">
    <property type="entry name" value="Ribokinase"/>
    <property type="match status" value="1"/>
</dbReference>
<comment type="pathway">
    <text evidence="12">Carbohydrate metabolism; D-ribose degradation; D-ribose 5-phosphate from beta-D-ribopyranose: step 2/2.</text>
</comment>
<evidence type="ECO:0000259" key="13">
    <source>
        <dbReference type="Pfam" id="PF00294"/>
    </source>
</evidence>
<comment type="activity regulation">
    <text evidence="12">Activated by a monovalent cation that binds near, but not in, the active site. The most likely occupant of the site in vivo is potassium. Ion binding induces a conformational change that may alter substrate affinity.</text>
</comment>
<dbReference type="NCBIfam" id="TIGR02152">
    <property type="entry name" value="D_ribokin_bact"/>
    <property type="match status" value="1"/>
</dbReference>
<evidence type="ECO:0000256" key="11">
    <source>
        <dbReference type="ARBA" id="ARBA00023277"/>
    </source>
</evidence>
<feature type="binding site" evidence="12">
    <location>
        <position position="142"/>
    </location>
    <ligand>
        <name>substrate</name>
    </ligand>
</feature>
<evidence type="ECO:0000256" key="7">
    <source>
        <dbReference type="ARBA" id="ARBA00022777"/>
    </source>
</evidence>
<dbReference type="InterPro" id="IPR011611">
    <property type="entry name" value="PfkB_dom"/>
</dbReference>
<feature type="binding site" evidence="12">
    <location>
        <begin position="252"/>
        <end position="253"/>
    </location>
    <ligand>
        <name>ATP</name>
        <dbReference type="ChEBI" id="CHEBI:30616"/>
    </ligand>
</feature>
<proteinExistence type="inferred from homology"/>
<comment type="subunit">
    <text evidence="12">Homodimer.</text>
</comment>
<feature type="binding site" evidence="12">
    <location>
        <position position="286"/>
    </location>
    <ligand>
        <name>K(+)</name>
        <dbReference type="ChEBI" id="CHEBI:29103"/>
    </ligand>
</feature>
<keyword evidence="7 12" id="KW-0418">Kinase</keyword>
<dbReference type="InterPro" id="IPR002139">
    <property type="entry name" value="Ribo/fructo_kinase"/>
</dbReference>
<evidence type="ECO:0000313" key="15">
    <source>
        <dbReference type="Proteomes" id="UP001596233"/>
    </source>
</evidence>
<feature type="binding site" evidence="12">
    <location>
        <position position="186"/>
    </location>
    <ligand>
        <name>ATP</name>
        <dbReference type="ChEBI" id="CHEBI:30616"/>
    </ligand>
</feature>
<reference evidence="15" key="1">
    <citation type="journal article" date="2019" name="Int. J. Syst. Evol. Microbiol.">
        <title>The Global Catalogue of Microorganisms (GCM) 10K type strain sequencing project: providing services to taxonomists for standard genome sequencing and annotation.</title>
        <authorList>
            <consortium name="The Broad Institute Genomics Platform"/>
            <consortium name="The Broad Institute Genome Sequencing Center for Infectious Disease"/>
            <person name="Wu L."/>
            <person name="Ma J."/>
        </authorList>
    </citation>
    <scope>NUCLEOTIDE SEQUENCE [LARGE SCALE GENOMIC DNA]</scope>
    <source>
        <strain evidence="15">PCU 280</strain>
    </source>
</reference>
<comment type="caution">
    <text evidence="12">Lacks conserved residue(s) required for the propagation of feature annotation.</text>
</comment>
<dbReference type="EMBL" id="JBHSTE010000003">
    <property type="protein sequence ID" value="MFC6332872.1"/>
    <property type="molecule type" value="Genomic_DNA"/>
</dbReference>
<keyword evidence="6 12" id="KW-0547">Nucleotide-binding</keyword>
<gene>
    <name evidence="12 14" type="primary">rbsK</name>
    <name evidence="14" type="ORF">ACFP56_09580</name>
</gene>
<keyword evidence="5 12" id="KW-0479">Metal-binding</keyword>